<keyword evidence="3" id="KW-0949">S-adenosyl-L-methionine</keyword>
<evidence type="ECO:0000313" key="6">
    <source>
        <dbReference type="Proteomes" id="UP000594261"/>
    </source>
</evidence>
<keyword evidence="2" id="KW-0808">Transferase</keyword>
<dbReference type="GO" id="GO:0008168">
    <property type="term" value="F:methyltransferase activity"/>
    <property type="evidence" value="ECO:0007669"/>
    <property type="project" value="UniProtKB-KW"/>
</dbReference>
<feature type="domain" description="O-methyltransferase dimerisation" evidence="4">
    <location>
        <begin position="23"/>
        <end position="71"/>
    </location>
</feature>
<keyword evidence="6" id="KW-1185">Reference proteome</keyword>
<evidence type="ECO:0000256" key="1">
    <source>
        <dbReference type="ARBA" id="ARBA00022603"/>
    </source>
</evidence>
<dbReference type="GO" id="GO:0032259">
    <property type="term" value="P:methylation"/>
    <property type="evidence" value="ECO:0007669"/>
    <property type="project" value="UniProtKB-KW"/>
</dbReference>
<reference evidence="5 6" key="1">
    <citation type="journal article" date="2016" name="G3 (Bethesda)">
        <title>First Draft Assembly and Annotation of the Genome of a California Endemic Oak Quercus lobata Nee (Fagaceae).</title>
        <authorList>
            <person name="Sork V.L."/>
            <person name="Fitz-Gibbon S.T."/>
            <person name="Puiu D."/>
            <person name="Crepeau M."/>
            <person name="Gugger P.F."/>
            <person name="Sherman R."/>
            <person name="Stevens K."/>
            <person name="Langley C.H."/>
            <person name="Pellegrini M."/>
            <person name="Salzberg S.L."/>
        </authorList>
    </citation>
    <scope>NUCLEOTIDE SEQUENCE [LARGE SCALE GENOMIC DNA]</scope>
    <source>
        <strain evidence="5 6">cv. SW786</strain>
    </source>
</reference>
<organism evidence="5 6">
    <name type="scientific">Quercus lobata</name>
    <name type="common">Valley oak</name>
    <dbReference type="NCBI Taxonomy" id="97700"/>
    <lineage>
        <taxon>Eukaryota</taxon>
        <taxon>Viridiplantae</taxon>
        <taxon>Streptophyta</taxon>
        <taxon>Embryophyta</taxon>
        <taxon>Tracheophyta</taxon>
        <taxon>Spermatophyta</taxon>
        <taxon>Magnoliopsida</taxon>
        <taxon>eudicotyledons</taxon>
        <taxon>Gunneridae</taxon>
        <taxon>Pentapetalae</taxon>
        <taxon>rosids</taxon>
        <taxon>fabids</taxon>
        <taxon>Fagales</taxon>
        <taxon>Fagaceae</taxon>
        <taxon>Quercus</taxon>
    </lineage>
</organism>
<dbReference type="EnsemblPlants" id="QL09p002637:mrna">
    <property type="protein sequence ID" value="QL09p002637:mrna:CDS:2"/>
    <property type="gene ID" value="QL09p002637"/>
</dbReference>
<proteinExistence type="predicted"/>
<dbReference type="FunFam" id="1.10.10.10:FF:000357">
    <property type="entry name" value="Caffeic acid 3-O-methyltransferase"/>
    <property type="match status" value="1"/>
</dbReference>
<name>A0A7N2RA71_QUELO</name>
<dbReference type="GO" id="GO:0046983">
    <property type="term" value="F:protein dimerization activity"/>
    <property type="evidence" value="ECO:0007669"/>
    <property type="project" value="InterPro"/>
</dbReference>
<accession>A0A7N2RA71</accession>
<keyword evidence="1" id="KW-0489">Methyltransferase</keyword>
<dbReference type="Gene3D" id="1.10.10.10">
    <property type="entry name" value="Winged helix-like DNA-binding domain superfamily/Winged helix DNA-binding domain"/>
    <property type="match status" value="1"/>
</dbReference>
<evidence type="ECO:0000256" key="3">
    <source>
        <dbReference type="ARBA" id="ARBA00022691"/>
    </source>
</evidence>
<dbReference type="Proteomes" id="UP000594261">
    <property type="component" value="Chromosome 9"/>
</dbReference>
<evidence type="ECO:0000259" key="4">
    <source>
        <dbReference type="Pfam" id="PF08100"/>
    </source>
</evidence>
<evidence type="ECO:0000313" key="5">
    <source>
        <dbReference type="EnsemblPlants" id="QL09p002637:mrna:CDS:2"/>
    </source>
</evidence>
<sequence>MSSKESQIGASTNEEDSLSQYAMRLATASVLPMVLKAAVELGVLEILDRAGPGALLSTSQIASQLPTHSNQDKSLLLGYAQASC</sequence>
<dbReference type="InterPro" id="IPR036388">
    <property type="entry name" value="WH-like_DNA-bd_sf"/>
</dbReference>
<dbReference type="SUPFAM" id="SSF46785">
    <property type="entry name" value="Winged helix' DNA-binding domain"/>
    <property type="match status" value="1"/>
</dbReference>
<dbReference type="Gramene" id="QL09p002637:mrna">
    <property type="protein sequence ID" value="QL09p002637:mrna:CDS:2"/>
    <property type="gene ID" value="QL09p002637"/>
</dbReference>
<dbReference type="InterPro" id="IPR012967">
    <property type="entry name" value="COMT_dimerisation"/>
</dbReference>
<evidence type="ECO:0000256" key="2">
    <source>
        <dbReference type="ARBA" id="ARBA00022679"/>
    </source>
</evidence>
<protein>
    <recommendedName>
        <fullName evidence="4">O-methyltransferase dimerisation domain-containing protein</fullName>
    </recommendedName>
</protein>
<dbReference type="AlphaFoldDB" id="A0A7N2RA71"/>
<reference evidence="5" key="2">
    <citation type="submission" date="2021-01" db="UniProtKB">
        <authorList>
            <consortium name="EnsemblPlants"/>
        </authorList>
    </citation>
    <scope>IDENTIFICATION</scope>
</reference>
<dbReference type="InParanoid" id="A0A7N2RA71"/>
<dbReference type="EMBL" id="LRBV02000009">
    <property type="status" value="NOT_ANNOTATED_CDS"/>
    <property type="molecule type" value="Genomic_DNA"/>
</dbReference>
<dbReference type="InterPro" id="IPR036390">
    <property type="entry name" value="WH_DNA-bd_sf"/>
</dbReference>
<dbReference type="Pfam" id="PF08100">
    <property type="entry name" value="Dimerisation"/>
    <property type="match status" value="1"/>
</dbReference>